<dbReference type="InterPro" id="IPR050109">
    <property type="entry name" value="HTH-type_TetR-like_transc_reg"/>
</dbReference>
<keyword evidence="1 2" id="KW-0238">DNA-binding</keyword>
<evidence type="ECO:0000256" key="1">
    <source>
        <dbReference type="ARBA" id="ARBA00023125"/>
    </source>
</evidence>
<dbReference type="Pfam" id="PF00440">
    <property type="entry name" value="TetR_N"/>
    <property type="match status" value="1"/>
</dbReference>
<dbReference type="Gene3D" id="1.10.10.60">
    <property type="entry name" value="Homeodomain-like"/>
    <property type="match status" value="1"/>
</dbReference>
<evidence type="ECO:0000256" key="2">
    <source>
        <dbReference type="PROSITE-ProRule" id="PRU00335"/>
    </source>
</evidence>
<evidence type="ECO:0000313" key="4">
    <source>
        <dbReference type="EMBL" id="SDP56890.1"/>
    </source>
</evidence>
<gene>
    <name evidence="4" type="ORF">SAMN05192558_110166</name>
</gene>
<dbReference type="SUPFAM" id="SSF46689">
    <property type="entry name" value="Homeodomain-like"/>
    <property type="match status" value="1"/>
</dbReference>
<name>A0A1H0TT20_9PSEU</name>
<keyword evidence="5" id="KW-1185">Reference proteome</keyword>
<proteinExistence type="predicted"/>
<feature type="domain" description="HTH tetR-type" evidence="3">
    <location>
        <begin position="18"/>
        <end position="78"/>
    </location>
</feature>
<dbReference type="Proteomes" id="UP000199651">
    <property type="component" value="Unassembled WGS sequence"/>
</dbReference>
<dbReference type="OrthoDB" id="4331447at2"/>
<dbReference type="PROSITE" id="PS50977">
    <property type="entry name" value="HTH_TETR_2"/>
    <property type="match status" value="1"/>
</dbReference>
<evidence type="ECO:0000259" key="3">
    <source>
        <dbReference type="PROSITE" id="PS50977"/>
    </source>
</evidence>
<dbReference type="GO" id="GO:0003700">
    <property type="term" value="F:DNA-binding transcription factor activity"/>
    <property type="evidence" value="ECO:0007669"/>
    <property type="project" value="TreeGrafter"/>
</dbReference>
<dbReference type="GO" id="GO:0000976">
    <property type="term" value="F:transcription cis-regulatory region binding"/>
    <property type="evidence" value="ECO:0007669"/>
    <property type="project" value="TreeGrafter"/>
</dbReference>
<accession>A0A1H0TT20</accession>
<dbReference type="PANTHER" id="PTHR30055:SF226">
    <property type="entry name" value="HTH-TYPE TRANSCRIPTIONAL REGULATOR PKSA"/>
    <property type="match status" value="1"/>
</dbReference>
<sequence>MTRVKRAYAGVEGGQRKAERRERLLLAALDLFTARGYQQTKIVDLCTVAGVSTRNFYEEFQAKEQLLLALHRRINAEALRRVTAVLDTIADADVVTRVSTLLDTFVASVTADPRLPKLAYVEAVGVSVDMERQHREWLTHWAKFIESEARHAAEQGVAPDRDYRLTAIALVGAITGLLREWQAHTPPLAADEIATEIRGLMLAAITRPV</sequence>
<dbReference type="AlphaFoldDB" id="A0A1H0TT20"/>
<dbReference type="EMBL" id="FNJB01000010">
    <property type="protein sequence ID" value="SDP56890.1"/>
    <property type="molecule type" value="Genomic_DNA"/>
</dbReference>
<organism evidence="4 5">
    <name type="scientific">Actinokineospora alba</name>
    <dbReference type="NCBI Taxonomy" id="504798"/>
    <lineage>
        <taxon>Bacteria</taxon>
        <taxon>Bacillati</taxon>
        <taxon>Actinomycetota</taxon>
        <taxon>Actinomycetes</taxon>
        <taxon>Pseudonocardiales</taxon>
        <taxon>Pseudonocardiaceae</taxon>
        <taxon>Actinokineospora</taxon>
    </lineage>
</organism>
<feature type="DNA-binding region" description="H-T-H motif" evidence="2">
    <location>
        <begin position="41"/>
        <end position="60"/>
    </location>
</feature>
<dbReference type="STRING" id="504798.SAMN05421871_110166"/>
<reference evidence="5" key="1">
    <citation type="submission" date="2016-10" db="EMBL/GenBank/DDBJ databases">
        <authorList>
            <person name="Varghese N."/>
            <person name="Submissions S."/>
        </authorList>
    </citation>
    <scope>NUCLEOTIDE SEQUENCE [LARGE SCALE GENOMIC DNA]</scope>
    <source>
        <strain evidence="5">IBRC-M 10655</strain>
    </source>
</reference>
<dbReference type="Gene3D" id="1.10.357.10">
    <property type="entry name" value="Tetracycline Repressor, domain 2"/>
    <property type="match status" value="1"/>
</dbReference>
<dbReference type="InterPro" id="IPR009057">
    <property type="entry name" value="Homeodomain-like_sf"/>
</dbReference>
<dbReference type="PANTHER" id="PTHR30055">
    <property type="entry name" value="HTH-TYPE TRANSCRIPTIONAL REGULATOR RUTR"/>
    <property type="match status" value="1"/>
</dbReference>
<evidence type="ECO:0000313" key="5">
    <source>
        <dbReference type="Proteomes" id="UP000199651"/>
    </source>
</evidence>
<protein>
    <submittedName>
        <fullName evidence="4">DNA-binding transcriptional regulator, AcrR family</fullName>
    </submittedName>
</protein>
<dbReference type="InterPro" id="IPR001647">
    <property type="entry name" value="HTH_TetR"/>
</dbReference>
<dbReference type="InterPro" id="IPR036271">
    <property type="entry name" value="Tet_transcr_reg_TetR-rel_C_sf"/>
</dbReference>
<dbReference type="PRINTS" id="PR00455">
    <property type="entry name" value="HTHTETR"/>
</dbReference>
<dbReference type="SUPFAM" id="SSF48498">
    <property type="entry name" value="Tetracyclin repressor-like, C-terminal domain"/>
    <property type="match status" value="1"/>
</dbReference>